<gene>
    <name evidence="8" type="ORF">WL29_05820</name>
</gene>
<dbReference type="Pfam" id="PF22022">
    <property type="entry name" value="Phage_int_M"/>
    <property type="match status" value="1"/>
</dbReference>
<accession>A0A103PQU0</accession>
<dbReference type="InterPro" id="IPR010998">
    <property type="entry name" value="Integrase_recombinase_N"/>
</dbReference>
<evidence type="ECO:0000259" key="6">
    <source>
        <dbReference type="PROSITE" id="PS51898"/>
    </source>
</evidence>
<evidence type="ECO:0008006" key="10">
    <source>
        <dbReference type="Google" id="ProtNLM"/>
    </source>
</evidence>
<evidence type="ECO:0000256" key="4">
    <source>
        <dbReference type="ARBA" id="ARBA00023172"/>
    </source>
</evidence>
<evidence type="ECO:0000259" key="7">
    <source>
        <dbReference type="PROSITE" id="PS51900"/>
    </source>
</evidence>
<dbReference type="InterPro" id="IPR038488">
    <property type="entry name" value="Integrase_DNA-bd_sf"/>
</dbReference>
<dbReference type="RefSeq" id="WP_059656278.1">
    <property type="nucleotide sequence ID" value="NZ_LOXJ01000054.1"/>
</dbReference>
<dbReference type="InterPro" id="IPR053876">
    <property type="entry name" value="Phage_int_M"/>
</dbReference>
<organism evidence="8 9">
    <name type="scientific">Burkholderia ubonensis</name>
    <dbReference type="NCBI Taxonomy" id="101571"/>
    <lineage>
        <taxon>Bacteria</taxon>
        <taxon>Pseudomonadati</taxon>
        <taxon>Pseudomonadota</taxon>
        <taxon>Betaproteobacteria</taxon>
        <taxon>Burkholderiales</taxon>
        <taxon>Burkholderiaceae</taxon>
        <taxon>Burkholderia</taxon>
        <taxon>Burkholderia cepacia complex</taxon>
    </lineage>
</organism>
<evidence type="ECO:0000313" key="9">
    <source>
        <dbReference type="Proteomes" id="UP000060630"/>
    </source>
</evidence>
<name>A0A103PQU0_9BURK</name>
<dbReference type="GO" id="GO:0015074">
    <property type="term" value="P:DNA integration"/>
    <property type="evidence" value="ECO:0007669"/>
    <property type="project" value="UniProtKB-KW"/>
</dbReference>
<sequence length="415" mass="46240">MRAVNYALTAIKLNAAKGGEKAYKLTDGGGLFVRVSAAGTKTWCYGYTFADKRREVTFGQYPEVSIKEARDRHFAARQQIAQGVDPMASKREEKEAIRLAAEADQHVFKVFAERWIDEMLGDASADYRKKVGQRLANHAYPHIGRKHLEAIKPRDILAIVERLRHAPAMSEKVRGLIKAIFDHAIRKLIAESNPAEAMKGVVKLPAATHHAHLDEAGLGEFWRALAKDNVAGVDPSTIACTRFIALTLCRKSEALAARWSEIDMDEGTWTITAERMKMRREHRVYLPRQAIALLKAQHELTGGKEFVFGAIGRTIDAPLTSTPVINLFKRLEGVPKNFTPHGLRSTGATILREHGFRRDVVELLLAHVETGVAAIYHRHELADERREALQHYADTIDSLAAGGKIVGLRSKRRAA</sequence>
<comment type="caution">
    <text evidence="8">The sequence shown here is derived from an EMBL/GenBank/DDBJ whole genome shotgun (WGS) entry which is preliminary data.</text>
</comment>
<evidence type="ECO:0000313" key="8">
    <source>
        <dbReference type="EMBL" id="KWA72381.1"/>
    </source>
</evidence>
<dbReference type="Pfam" id="PF00589">
    <property type="entry name" value="Phage_integrase"/>
    <property type="match status" value="1"/>
</dbReference>
<dbReference type="PANTHER" id="PTHR30629">
    <property type="entry name" value="PROPHAGE INTEGRASE"/>
    <property type="match status" value="1"/>
</dbReference>
<keyword evidence="3 5" id="KW-0238">DNA-binding</keyword>
<feature type="domain" description="Tyr recombinase" evidence="6">
    <location>
        <begin position="208"/>
        <end position="390"/>
    </location>
</feature>
<evidence type="ECO:0000256" key="2">
    <source>
        <dbReference type="ARBA" id="ARBA00022908"/>
    </source>
</evidence>
<dbReference type="SUPFAM" id="SSF56349">
    <property type="entry name" value="DNA breaking-rejoining enzymes"/>
    <property type="match status" value="1"/>
</dbReference>
<dbReference type="Gene3D" id="1.10.150.130">
    <property type="match status" value="1"/>
</dbReference>
<evidence type="ECO:0000256" key="1">
    <source>
        <dbReference type="ARBA" id="ARBA00008857"/>
    </source>
</evidence>
<dbReference type="Gene3D" id="3.30.160.390">
    <property type="entry name" value="Integrase, DNA-binding domain"/>
    <property type="match status" value="1"/>
</dbReference>
<dbReference type="AlphaFoldDB" id="A0A103PQU0"/>
<dbReference type="Gene3D" id="1.10.443.10">
    <property type="entry name" value="Intergrase catalytic core"/>
    <property type="match status" value="1"/>
</dbReference>
<comment type="similarity">
    <text evidence="1">Belongs to the 'phage' integrase family.</text>
</comment>
<dbReference type="GO" id="GO:0006310">
    <property type="term" value="P:DNA recombination"/>
    <property type="evidence" value="ECO:0007669"/>
    <property type="project" value="UniProtKB-KW"/>
</dbReference>
<reference evidence="8 9" key="1">
    <citation type="submission" date="2015-11" db="EMBL/GenBank/DDBJ databases">
        <title>Expanding the genomic diversity of Burkholderia species for the development of highly accurate diagnostics.</title>
        <authorList>
            <person name="Sahl J."/>
            <person name="Keim P."/>
            <person name="Wagner D."/>
        </authorList>
    </citation>
    <scope>NUCLEOTIDE SEQUENCE [LARGE SCALE GENOMIC DNA]</scope>
    <source>
        <strain evidence="8 9">MSMB2087WGS</strain>
    </source>
</reference>
<dbReference type="InterPro" id="IPR013762">
    <property type="entry name" value="Integrase-like_cat_sf"/>
</dbReference>
<dbReference type="InterPro" id="IPR050808">
    <property type="entry name" value="Phage_Integrase"/>
</dbReference>
<dbReference type="Proteomes" id="UP000060630">
    <property type="component" value="Unassembled WGS sequence"/>
</dbReference>
<protein>
    <recommendedName>
        <fullName evidence="10">Integrase</fullName>
    </recommendedName>
</protein>
<dbReference type="PROSITE" id="PS51900">
    <property type="entry name" value="CB"/>
    <property type="match status" value="1"/>
</dbReference>
<proteinExistence type="inferred from homology"/>
<dbReference type="InterPro" id="IPR002104">
    <property type="entry name" value="Integrase_catalytic"/>
</dbReference>
<dbReference type="InterPro" id="IPR044068">
    <property type="entry name" value="CB"/>
</dbReference>
<keyword evidence="4" id="KW-0233">DNA recombination</keyword>
<evidence type="ECO:0000256" key="5">
    <source>
        <dbReference type="PROSITE-ProRule" id="PRU01248"/>
    </source>
</evidence>
<dbReference type="EMBL" id="LPHD01000196">
    <property type="protein sequence ID" value="KWA72381.1"/>
    <property type="molecule type" value="Genomic_DNA"/>
</dbReference>
<dbReference type="PANTHER" id="PTHR30629:SF2">
    <property type="entry name" value="PROPHAGE INTEGRASE INTS-RELATED"/>
    <property type="match status" value="1"/>
</dbReference>
<feature type="domain" description="Core-binding (CB)" evidence="7">
    <location>
        <begin position="106"/>
        <end position="185"/>
    </location>
</feature>
<dbReference type="InterPro" id="IPR011010">
    <property type="entry name" value="DNA_brk_join_enz"/>
</dbReference>
<dbReference type="CDD" id="cd00801">
    <property type="entry name" value="INT_P4_C"/>
    <property type="match status" value="1"/>
</dbReference>
<dbReference type="GO" id="GO:0003677">
    <property type="term" value="F:DNA binding"/>
    <property type="evidence" value="ECO:0007669"/>
    <property type="project" value="UniProtKB-UniRule"/>
</dbReference>
<evidence type="ECO:0000256" key="3">
    <source>
        <dbReference type="ARBA" id="ARBA00023125"/>
    </source>
</evidence>
<dbReference type="Pfam" id="PF13356">
    <property type="entry name" value="Arm-DNA-bind_3"/>
    <property type="match status" value="1"/>
</dbReference>
<dbReference type="InterPro" id="IPR025166">
    <property type="entry name" value="Integrase_DNA_bind_dom"/>
</dbReference>
<keyword evidence="2" id="KW-0229">DNA integration</keyword>
<dbReference type="PROSITE" id="PS51898">
    <property type="entry name" value="TYR_RECOMBINASE"/>
    <property type="match status" value="1"/>
</dbReference>